<organism evidence="1">
    <name type="scientific">Sesamum latifolium</name>
    <dbReference type="NCBI Taxonomy" id="2727402"/>
    <lineage>
        <taxon>Eukaryota</taxon>
        <taxon>Viridiplantae</taxon>
        <taxon>Streptophyta</taxon>
        <taxon>Embryophyta</taxon>
        <taxon>Tracheophyta</taxon>
        <taxon>Spermatophyta</taxon>
        <taxon>Magnoliopsida</taxon>
        <taxon>eudicotyledons</taxon>
        <taxon>Gunneridae</taxon>
        <taxon>Pentapetalae</taxon>
        <taxon>asterids</taxon>
        <taxon>lamiids</taxon>
        <taxon>Lamiales</taxon>
        <taxon>Pedaliaceae</taxon>
        <taxon>Sesamum</taxon>
    </lineage>
</organism>
<dbReference type="PANTHER" id="PTHR33437">
    <property type="entry name" value="OS06G0361200 PROTEIN"/>
    <property type="match status" value="1"/>
</dbReference>
<comment type="caution">
    <text evidence="1">The sequence shown here is derived from an EMBL/GenBank/DDBJ whole genome shotgun (WGS) entry which is preliminary data.</text>
</comment>
<sequence length="159" mass="17973">MCIQGIHWGLRYILQGILPKSFEELATKAHDMELSITTSGVEGPPVQEPQRIKERQEVKKGGEAFPKPPSKESMIVNVTPFKLQNKANNGVSKNSVAYKKPQRKLTLEEMQARQYSFLDSDVSGIFDDLLEANLIDLPEIKRPEEAERKNDPKYCKSTA</sequence>
<evidence type="ECO:0000313" key="1">
    <source>
        <dbReference type="EMBL" id="KAL0444631.1"/>
    </source>
</evidence>
<name>A0AAW2WV47_9LAMI</name>
<reference evidence="1" key="2">
    <citation type="journal article" date="2024" name="Plant">
        <title>Genomic evolution and insights into agronomic trait innovations of Sesamum species.</title>
        <authorList>
            <person name="Miao H."/>
            <person name="Wang L."/>
            <person name="Qu L."/>
            <person name="Liu H."/>
            <person name="Sun Y."/>
            <person name="Le M."/>
            <person name="Wang Q."/>
            <person name="Wei S."/>
            <person name="Zheng Y."/>
            <person name="Lin W."/>
            <person name="Duan Y."/>
            <person name="Cao H."/>
            <person name="Xiong S."/>
            <person name="Wang X."/>
            <person name="Wei L."/>
            <person name="Li C."/>
            <person name="Ma Q."/>
            <person name="Ju M."/>
            <person name="Zhao R."/>
            <person name="Li G."/>
            <person name="Mu C."/>
            <person name="Tian Q."/>
            <person name="Mei H."/>
            <person name="Zhang T."/>
            <person name="Gao T."/>
            <person name="Zhang H."/>
        </authorList>
    </citation>
    <scope>NUCLEOTIDE SEQUENCE</scope>
    <source>
        <strain evidence="1">KEN1</strain>
    </source>
</reference>
<proteinExistence type="predicted"/>
<protein>
    <submittedName>
        <fullName evidence="1">Uncharacterized protein</fullName>
    </submittedName>
</protein>
<dbReference type="EMBL" id="JACGWN010000007">
    <property type="protein sequence ID" value="KAL0444631.1"/>
    <property type="molecule type" value="Genomic_DNA"/>
</dbReference>
<accession>A0AAW2WV47</accession>
<dbReference type="AlphaFoldDB" id="A0AAW2WV47"/>
<dbReference type="PANTHER" id="PTHR33437:SF2">
    <property type="entry name" value="OS06G0361200 PROTEIN"/>
    <property type="match status" value="1"/>
</dbReference>
<gene>
    <name evidence="1" type="ORF">Slati_2185800</name>
</gene>
<reference evidence="1" key="1">
    <citation type="submission" date="2020-06" db="EMBL/GenBank/DDBJ databases">
        <authorList>
            <person name="Li T."/>
            <person name="Hu X."/>
            <person name="Zhang T."/>
            <person name="Song X."/>
            <person name="Zhang H."/>
            <person name="Dai N."/>
            <person name="Sheng W."/>
            <person name="Hou X."/>
            <person name="Wei L."/>
        </authorList>
    </citation>
    <scope>NUCLEOTIDE SEQUENCE</scope>
    <source>
        <strain evidence="1">KEN1</strain>
        <tissue evidence="1">Leaf</tissue>
    </source>
</reference>